<evidence type="ECO:0000313" key="1">
    <source>
        <dbReference type="EMBL" id="MDR6841265.1"/>
    </source>
</evidence>
<comment type="caution">
    <text evidence="1">The sequence shown here is derived from an EMBL/GenBank/DDBJ whole genome shotgun (WGS) entry which is preliminary data.</text>
</comment>
<gene>
    <name evidence="1" type="ORF">J2W94_001550</name>
</gene>
<proteinExistence type="predicted"/>
<reference evidence="1 2" key="1">
    <citation type="submission" date="2023-07" db="EMBL/GenBank/DDBJ databases">
        <title>Sorghum-associated microbial communities from plants grown in Nebraska, USA.</title>
        <authorList>
            <person name="Schachtman D."/>
        </authorList>
    </citation>
    <scope>NUCLEOTIDE SEQUENCE [LARGE SCALE GENOMIC DNA]</scope>
    <source>
        <strain evidence="1 2">BE107</strain>
    </source>
</reference>
<dbReference type="RefSeq" id="WP_310091888.1">
    <property type="nucleotide sequence ID" value="NZ_JAVDTT010000002.1"/>
</dbReference>
<accession>A0ABU1RTN0</accession>
<name>A0ABU1RTN0_9GAMM</name>
<sequence length="119" mass="12728">MTHKRFAQKAKNWFWVLLFVAYAALAAGVVIETTRPEFRGLTQISVISVDSAHEVRSKGASQVAAVYRATSGVPFSSLPPGSTFKIVWPDGSSETIVVGNPVSSIGARPLEGTQQPPSK</sequence>
<evidence type="ECO:0000313" key="2">
    <source>
        <dbReference type="Proteomes" id="UP001254759"/>
    </source>
</evidence>
<protein>
    <submittedName>
        <fullName evidence="1">P pilus assembly chaperone PapD</fullName>
    </submittedName>
</protein>
<keyword evidence="2" id="KW-1185">Reference proteome</keyword>
<dbReference type="Proteomes" id="UP001254759">
    <property type="component" value="Unassembled WGS sequence"/>
</dbReference>
<organism evidence="1 2">
    <name type="scientific">Pseudoxanthomonas sacheonensis</name>
    <dbReference type="NCBI Taxonomy" id="443615"/>
    <lineage>
        <taxon>Bacteria</taxon>
        <taxon>Pseudomonadati</taxon>
        <taxon>Pseudomonadota</taxon>
        <taxon>Gammaproteobacteria</taxon>
        <taxon>Lysobacterales</taxon>
        <taxon>Lysobacteraceae</taxon>
        <taxon>Pseudoxanthomonas</taxon>
    </lineage>
</organism>
<dbReference type="EMBL" id="JAVDTT010000002">
    <property type="protein sequence ID" value="MDR6841265.1"/>
    <property type="molecule type" value="Genomic_DNA"/>
</dbReference>